<keyword evidence="4" id="KW-1185">Reference proteome</keyword>
<dbReference type="InterPro" id="IPR052710">
    <property type="entry name" value="CAAX_protease"/>
</dbReference>
<keyword evidence="3" id="KW-0645">Protease</keyword>
<keyword evidence="3" id="KW-0378">Hydrolase</keyword>
<feature type="transmembrane region" description="Helical" evidence="1">
    <location>
        <begin position="6"/>
        <end position="25"/>
    </location>
</feature>
<feature type="transmembrane region" description="Helical" evidence="1">
    <location>
        <begin position="161"/>
        <end position="179"/>
    </location>
</feature>
<protein>
    <submittedName>
        <fullName evidence="3">CPBP family intramembrane metalloprotease</fullName>
    </submittedName>
</protein>
<feature type="transmembrane region" description="Helical" evidence="1">
    <location>
        <begin position="208"/>
        <end position="227"/>
    </location>
</feature>
<feature type="domain" description="CAAX prenyl protease 2/Lysostaphin resistance protein A-like" evidence="2">
    <location>
        <begin position="130"/>
        <end position="218"/>
    </location>
</feature>
<dbReference type="GO" id="GO:0008237">
    <property type="term" value="F:metallopeptidase activity"/>
    <property type="evidence" value="ECO:0007669"/>
    <property type="project" value="UniProtKB-KW"/>
</dbReference>
<comment type="caution">
    <text evidence="3">The sequence shown here is derived from an EMBL/GenBank/DDBJ whole genome shotgun (WGS) entry which is preliminary data.</text>
</comment>
<feature type="transmembrane region" description="Helical" evidence="1">
    <location>
        <begin position="130"/>
        <end position="149"/>
    </location>
</feature>
<name>A0A2S9VGE8_9ALTE</name>
<proteinExistence type="predicted"/>
<feature type="transmembrane region" description="Helical" evidence="1">
    <location>
        <begin position="186"/>
        <end position="202"/>
    </location>
</feature>
<dbReference type="AlphaFoldDB" id="A0A2S9VGE8"/>
<evidence type="ECO:0000313" key="3">
    <source>
        <dbReference type="EMBL" id="PRO75395.1"/>
    </source>
</evidence>
<feature type="transmembrane region" description="Helical" evidence="1">
    <location>
        <begin position="79"/>
        <end position="99"/>
    </location>
</feature>
<dbReference type="Pfam" id="PF02517">
    <property type="entry name" value="Rce1-like"/>
    <property type="match status" value="1"/>
</dbReference>
<evidence type="ECO:0000313" key="4">
    <source>
        <dbReference type="Proteomes" id="UP000238949"/>
    </source>
</evidence>
<dbReference type="OrthoDB" id="118729at2"/>
<keyword evidence="1" id="KW-0812">Transmembrane</keyword>
<keyword evidence="1" id="KW-1133">Transmembrane helix</keyword>
<dbReference type="GO" id="GO:0006508">
    <property type="term" value="P:proteolysis"/>
    <property type="evidence" value="ECO:0007669"/>
    <property type="project" value="UniProtKB-KW"/>
</dbReference>
<dbReference type="PANTHER" id="PTHR36435">
    <property type="entry name" value="SLR1288 PROTEIN"/>
    <property type="match status" value="1"/>
</dbReference>
<feature type="transmembrane region" description="Helical" evidence="1">
    <location>
        <begin position="46"/>
        <end position="67"/>
    </location>
</feature>
<accession>A0A2S9VGE8</accession>
<dbReference type="RefSeq" id="WP_105932954.1">
    <property type="nucleotide sequence ID" value="NZ_PVNP01000011.1"/>
</dbReference>
<dbReference type="EMBL" id="PVNP01000011">
    <property type="protein sequence ID" value="PRO75395.1"/>
    <property type="molecule type" value="Genomic_DNA"/>
</dbReference>
<gene>
    <name evidence="3" type="ORF">C6Y40_01250</name>
</gene>
<dbReference type="GO" id="GO:0004175">
    <property type="term" value="F:endopeptidase activity"/>
    <property type="evidence" value="ECO:0007669"/>
    <property type="project" value="UniProtKB-ARBA"/>
</dbReference>
<evidence type="ECO:0000256" key="1">
    <source>
        <dbReference type="SAM" id="Phobius"/>
    </source>
</evidence>
<keyword evidence="1" id="KW-0472">Membrane</keyword>
<organism evidence="3 4">
    <name type="scientific">Alteromonas alba</name>
    <dbReference type="NCBI Taxonomy" id="2079529"/>
    <lineage>
        <taxon>Bacteria</taxon>
        <taxon>Pseudomonadati</taxon>
        <taxon>Pseudomonadota</taxon>
        <taxon>Gammaproteobacteria</taxon>
        <taxon>Alteromonadales</taxon>
        <taxon>Alteromonadaceae</taxon>
        <taxon>Alteromonas/Salinimonas group</taxon>
        <taxon>Alteromonas</taxon>
    </lineage>
</organism>
<dbReference type="InterPro" id="IPR003675">
    <property type="entry name" value="Rce1/LyrA-like_dom"/>
</dbReference>
<reference evidence="4" key="1">
    <citation type="journal article" date="2020" name="Int. J. Syst. Evol. Microbiol.">
        <title>Alteromonas alba sp. nov., a marine bacterium isolated from the seawater of the West Pacific Ocean.</title>
        <authorList>
            <person name="Sun C."/>
            <person name="Wu Y.-H."/>
            <person name="Xamxidin M."/>
            <person name="Cheng H."/>
            <person name="Xu X.-W."/>
        </authorList>
    </citation>
    <scope>NUCLEOTIDE SEQUENCE [LARGE SCALE GENOMIC DNA]</scope>
    <source>
        <strain evidence="4">190</strain>
    </source>
</reference>
<sequence>MALHSGEWLVLAMMAGMVLYSLWEADKSKLAVIAGRKTKLAMYKETIGFLWLPTSVLLMLLPFNIVSAQSLGLTWQNSWANWAGAVLVMMGLAYVFWLIRSIQPGTPQYQQLFDAMQPHSWLMPANKRELYWFTCGVSMSAGICEELLFRGFFLAVFAEPLGVWVSLVLGSFLFGLCHLYQGWANVLRTGVIGMVLGIIYVLTESLWVVIALHALMDIFGGVLGYVVHKHGKCVSEAAIA</sequence>
<dbReference type="Proteomes" id="UP000238949">
    <property type="component" value="Unassembled WGS sequence"/>
</dbReference>
<dbReference type="GO" id="GO:0080120">
    <property type="term" value="P:CAAX-box protein maturation"/>
    <property type="evidence" value="ECO:0007669"/>
    <property type="project" value="UniProtKB-ARBA"/>
</dbReference>
<keyword evidence="3" id="KW-0482">Metalloprotease</keyword>
<dbReference type="PANTHER" id="PTHR36435:SF1">
    <property type="entry name" value="CAAX AMINO TERMINAL PROTEASE FAMILY PROTEIN"/>
    <property type="match status" value="1"/>
</dbReference>
<evidence type="ECO:0000259" key="2">
    <source>
        <dbReference type="Pfam" id="PF02517"/>
    </source>
</evidence>